<dbReference type="InterPro" id="IPR013197">
    <property type="entry name" value="RNA_pol_III_RPC82-rel_HTH"/>
</dbReference>
<feature type="domain" description="RNA polymerase III Rpc82 C -terminal" evidence="11">
    <location>
        <begin position="140"/>
        <end position="320"/>
    </location>
</feature>
<dbReference type="Pfam" id="PF08221">
    <property type="entry name" value="HTH_9"/>
    <property type="match status" value="1"/>
</dbReference>
<evidence type="ECO:0000259" key="11">
    <source>
        <dbReference type="Pfam" id="PF05645"/>
    </source>
</evidence>
<dbReference type="OrthoDB" id="272392at2759"/>
<name>A0A165AHU4_9AGAM</name>
<feature type="domain" description="DNA-directed RNA polymerase III subunit RPC3 winged-helix" evidence="13">
    <location>
        <begin position="370"/>
        <end position="446"/>
    </location>
</feature>
<accession>A0A165AHU4</accession>
<dbReference type="InterPro" id="IPR039748">
    <property type="entry name" value="RPC3"/>
</dbReference>
<comment type="subcellular location">
    <subcellularLocation>
        <location evidence="1 9">Nucleus</location>
    </subcellularLocation>
</comment>
<protein>
    <recommendedName>
        <fullName evidence="4 9">DNA-directed RNA polymerase III subunit RPC3</fullName>
        <shortName evidence="9">RNA polymerase III subunit C3</shortName>
    </recommendedName>
</protein>
<evidence type="ECO:0000256" key="5">
    <source>
        <dbReference type="ARBA" id="ARBA00022478"/>
    </source>
</evidence>
<comment type="similarity">
    <text evidence="2 9">Belongs to the RNA polymerase beta chain family.</text>
</comment>
<evidence type="ECO:0000256" key="6">
    <source>
        <dbReference type="ARBA" id="ARBA00023163"/>
    </source>
</evidence>
<dbReference type="InterPro" id="IPR055207">
    <property type="entry name" value="POLR3C_WHD"/>
</dbReference>
<dbReference type="GO" id="GO:0006351">
    <property type="term" value="P:DNA-templated transcription"/>
    <property type="evidence" value="ECO:0007669"/>
    <property type="project" value="InterPro"/>
</dbReference>
<dbReference type="Gene3D" id="1.10.10.10">
    <property type="entry name" value="Winged helix-like DNA-binding domain superfamily/Winged helix DNA-binding domain"/>
    <property type="match status" value="4"/>
</dbReference>
<evidence type="ECO:0000313" key="14">
    <source>
        <dbReference type="EMBL" id="KZS99017.1"/>
    </source>
</evidence>
<dbReference type="Proteomes" id="UP000076722">
    <property type="component" value="Unassembled WGS sequence"/>
</dbReference>
<evidence type="ECO:0000256" key="2">
    <source>
        <dbReference type="ARBA" id="ARBA00006835"/>
    </source>
</evidence>
<dbReference type="GO" id="GO:0003697">
    <property type="term" value="F:single-stranded DNA binding"/>
    <property type="evidence" value="ECO:0007669"/>
    <property type="project" value="UniProtKB-UniRule"/>
</dbReference>
<evidence type="ECO:0000256" key="10">
    <source>
        <dbReference type="SAM" id="MobiDB-lite"/>
    </source>
</evidence>
<keyword evidence="6 9" id="KW-0804">Transcription</keyword>
<proteinExistence type="inferred from homology"/>
<dbReference type="GO" id="GO:0005666">
    <property type="term" value="C:RNA polymerase III complex"/>
    <property type="evidence" value="ECO:0007669"/>
    <property type="project" value="UniProtKB-UniRule"/>
</dbReference>
<evidence type="ECO:0000256" key="8">
    <source>
        <dbReference type="ARBA" id="ARBA00025127"/>
    </source>
</evidence>
<dbReference type="EMBL" id="KV419394">
    <property type="protein sequence ID" value="KZS99017.1"/>
    <property type="molecule type" value="Genomic_DNA"/>
</dbReference>
<organism evidence="14 15">
    <name type="scientific">Sistotremastrum niveocremeum HHB9708</name>
    <dbReference type="NCBI Taxonomy" id="1314777"/>
    <lineage>
        <taxon>Eukaryota</taxon>
        <taxon>Fungi</taxon>
        <taxon>Dikarya</taxon>
        <taxon>Basidiomycota</taxon>
        <taxon>Agaricomycotina</taxon>
        <taxon>Agaricomycetes</taxon>
        <taxon>Sistotremastrales</taxon>
        <taxon>Sistotremastraceae</taxon>
        <taxon>Sertulicium</taxon>
        <taxon>Sertulicium niveocremeum</taxon>
    </lineage>
</organism>
<evidence type="ECO:0000256" key="1">
    <source>
        <dbReference type="ARBA" id="ARBA00004123"/>
    </source>
</evidence>
<dbReference type="PANTHER" id="PTHR12949:SF0">
    <property type="entry name" value="DNA-DIRECTED RNA POLYMERASE III SUBUNIT RPC3"/>
    <property type="match status" value="1"/>
</dbReference>
<keyword evidence="7 9" id="KW-0539">Nucleus</keyword>
<keyword evidence="15" id="KW-1185">Reference proteome</keyword>
<evidence type="ECO:0000259" key="12">
    <source>
        <dbReference type="Pfam" id="PF08221"/>
    </source>
</evidence>
<dbReference type="InterPro" id="IPR036388">
    <property type="entry name" value="WH-like_DNA-bd_sf"/>
</dbReference>
<feature type="region of interest" description="Disordered" evidence="10">
    <location>
        <begin position="207"/>
        <end position="228"/>
    </location>
</feature>
<dbReference type="InterPro" id="IPR008806">
    <property type="entry name" value="RNA_pol_III_Rpc82_C"/>
</dbReference>
<dbReference type="PANTHER" id="PTHR12949">
    <property type="entry name" value="RNA POLYMERASE III DNA DIRECTED -RELATED"/>
    <property type="match status" value="1"/>
</dbReference>
<dbReference type="STRING" id="1314777.A0A165AHU4"/>
<dbReference type="InterPro" id="IPR036390">
    <property type="entry name" value="WH_DNA-bd_sf"/>
</dbReference>
<evidence type="ECO:0000313" key="15">
    <source>
        <dbReference type="Proteomes" id="UP000076722"/>
    </source>
</evidence>
<dbReference type="Gene3D" id="6.10.140.1450">
    <property type="match status" value="1"/>
</dbReference>
<comment type="subunit">
    <text evidence="3 9">Component of the RNA polymerase III (Pol III) complex consisting of 17 subunits.</text>
</comment>
<evidence type="ECO:0000256" key="7">
    <source>
        <dbReference type="ARBA" id="ARBA00023242"/>
    </source>
</evidence>
<evidence type="ECO:0000259" key="13">
    <source>
        <dbReference type="Pfam" id="PF22536"/>
    </source>
</evidence>
<dbReference type="SUPFAM" id="SSF46785">
    <property type="entry name" value="Winged helix' DNA-binding domain"/>
    <property type="match status" value="1"/>
</dbReference>
<evidence type="ECO:0000256" key="4">
    <source>
        <dbReference type="ARBA" id="ARBA00016689"/>
    </source>
</evidence>
<gene>
    <name evidence="14" type="ORF">SISNIDRAFT_480604</name>
</gene>
<feature type="domain" description="RNA polymerase III subunit RPC82-related helix-turn-helix" evidence="12">
    <location>
        <begin position="9"/>
        <end position="64"/>
    </location>
</feature>
<evidence type="ECO:0000256" key="3">
    <source>
        <dbReference type="ARBA" id="ARBA00011206"/>
    </source>
</evidence>
<dbReference type="Pfam" id="PF22536">
    <property type="entry name" value="WHD_POLR3C"/>
    <property type="match status" value="1"/>
</dbReference>
<dbReference type="Pfam" id="PF05645">
    <property type="entry name" value="RNA_pol_Rpc82"/>
    <property type="match status" value="1"/>
</dbReference>
<dbReference type="AlphaFoldDB" id="A0A165AHU4"/>
<sequence length="539" mass="60704">MADTETTRLCTQIINSHFGPLTAKVVSVLLTRGRLSALNVARFSELKISTVRAALLILIQHNLVWHSETEEEGEILEINVDECLARLRFGRFVWLTGQIYGQEASQIISIILDHGKLKINDVLDLLSVYDSKLMQTYKSMFQTLFTAGYVRASTALSHLSPRDKLIAYEEEARALLKGLPTAKQLREVRETAVARVNADEVQLLNIGLKPKTKEPKSSRSSKRKEPDDEIDETVYFRVNYTKFHIHIRNQLLEDAARERYNTGAASALRAVLQASETQQIRLTDVRSDGVPTSKISMFLRDDDNLSKGLVQSKSASNSAALKEYLGILASADNPAAGASSAPFISIGGGGTGKVHVEFALACKRLRIRVLESVVRERYGEEAVRILRILIDTGKMDEKHLAKVAMLPHKVVHPLLSAMSQDSLISLQEVPKGNDRNPNRTFYLWFVDFPHTFSVLLQNFYKTLFNIMSRKDAEAADGMVKSVLEKRTRSDVANDESLLTRPERELLREWEDKTRRLETLELRIEDAVFVLRDLDLGVDD</sequence>
<comment type="function">
    <text evidence="8 9">DNA-dependent RNA polymerase catalyzes the transcription of DNA into RNA using the four ribonucleoside triphosphates as substrates. Specific core component of RNA polymerase III which synthesizes small RNAs, such as 5S rRNA and tRNAs.</text>
</comment>
<evidence type="ECO:0000256" key="9">
    <source>
        <dbReference type="RuleBase" id="RU367076"/>
    </source>
</evidence>
<reference evidence="14 15" key="1">
    <citation type="journal article" date="2016" name="Mol. Biol. Evol.">
        <title>Comparative Genomics of Early-Diverging Mushroom-Forming Fungi Provides Insights into the Origins of Lignocellulose Decay Capabilities.</title>
        <authorList>
            <person name="Nagy L.G."/>
            <person name="Riley R."/>
            <person name="Tritt A."/>
            <person name="Adam C."/>
            <person name="Daum C."/>
            <person name="Floudas D."/>
            <person name="Sun H."/>
            <person name="Yadav J.S."/>
            <person name="Pangilinan J."/>
            <person name="Larsson K.H."/>
            <person name="Matsuura K."/>
            <person name="Barry K."/>
            <person name="Labutti K."/>
            <person name="Kuo R."/>
            <person name="Ohm R.A."/>
            <person name="Bhattacharya S.S."/>
            <person name="Shirouzu T."/>
            <person name="Yoshinaga Y."/>
            <person name="Martin F.M."/>
            <person name="Grigoriev I.V."/>
            <person name="Hibbett D.S."/>
        </authorList>
    </citation>
    <scope>NUCLEOTIDE SEQUENCE [LARGE SCALE GENOMIC DNA]</scope>
    <source>
        <strain evidence="14 15">HHB9708</strain>
    </source>
</reference>
<keyword evidence="5 9" id="KW-0240">DNA-directed RNA polymerase</keyword>